<dbReference type="AlphaFoldDB" id="A0A1V9YFD5"/>
<dbReference type="OrthoDB" id="414698at2759"/>
<dbReference type="InterPro" id="IPR029058">
    <property type="entry name" value="AB_hydrolase_fold"/>
</dbReference>
<dbReference type="GO" id="GO:0016787">
    <property type="term" value="F:hydrolase activity"/>
    <property type="evidence" value="ECO:0007669"/>
    <property type="project" value="UniProtKB-KW"/>
</dbReference>
<evidence type="ECO:0000313" key="3">
    <source>
        <dbReference type="EMBL" id="OQR84455.1"/>
    </source>
</evidence>
<evidence type="ECO:0000313" key="4">
    <source>
        <dbReference type="Proteomes" id="UP000243579"/>
    </source>
</evidence>
<name>A0A1V9YFD5_ACHHY</name>
<reference evidence="3 4" key="1">
    <citation type="journal article" date="2014" name="Genome Biol. Evol.">
        <title>The secreted proteins of Achlya hypogyna and Thraustotheca clavata identify the ancestral oomycete secretome and reveal gene acquisitions by horizontal gene transfer.</title>
        <authorList>
            <person name="Misner I."/>
            <person name="Blouin N."/>
            <person name="Leonard G."/>
            <person name="Richards T.A."/>
            <person name="Lane C.E."/>
        </authorList>
    </citation>
    <scope>NUCLEOTIDE SEQUENCE [LARGE SCALE GENOMIC DNA]</scope>
    <source>
        <strain evidence="3 4">ATCC 48635</strain>
    </source>
</reference>
<dbReference type="PANTHER" id="PTHR48070">
    <property type="entry name" value="ESTERASE OVCA2"/>
    <property type="match status" value="1"/>
</dbReference>
<feature type="domain" description="Serine hydrolase" evidence="2">
    <location>
        <begin position="3"/>
        <end position="196"/>
    </location>
</feature>
<dbReference type="GO" id="GO:0005634">
    <property type="term" value="C:nucleus"/>
    <property type="evidence" value="ECO:0007669"/>
    <property type="project" value="TreeGrafter"/>
</dbReference>
<proteinExistence type="predicted"/>
<keyword evidence="1" id="KW-0378">Hydrolase</keyword>
<organism evidence="3 4">
    <name type="scientific">Achlya hypogyna</name>
    <name type="common">Oomycete</name>
    <name type="synonym">Protoachlya hypogyna</name>
    <dbReference type="NCBI Taxonomy" id="1202772"/>
    <lineage>
        <taxon>Eukaryota</taxon>
        <taxon>Sar</taxon>
        <taxon>Stramenopiles</taxon>
        <taxon>Oomycota</taxon>
        <taxon>Saprolegniomycetes</taxon>
        <taxon>Saprolegniales</taxon>
        <taxon>Achlyaceae</taxon>
        <taxon>Achlya</taxon>
    </lineage>
</organism>
<dbReference type="GO" id="GO:0005737">
    <property type="term" value="C:cytoplasm"/>
    <property type="evidence" value="ECO:0007669"/>
    <property type="project" value="TreeGrafter"/>
</dbReference>
<dbReference type="EMBL" id="JNBR01001860">
    <property type="protein sequence ID" value="OQR84455.1"/>
    <property type="molecule type" value="Genomic_DNA"/>
</dbReference>
<dbReference type="InterPro" id="IPR005645">
    <property type="entry name" value="FSH-like_dom"/>
</dbReference>
<dbReference type="SUPFAM" id="SSF53474">
    <property type="entry name" value="alpha/beta-Hydrolases"/>
    <property type="match status" value="1"/>
</dbReference>
<dbReference type="Gene3D" id="3.40.50.1820">
    <property type="entry name" value="alpha/beta hydrolase"/>
    <property type="match status" value="1"/>
</dbReference>
<evidence type="ECO:0000256" key="1">
    <source>
        <dbReference type="ARBA" id="ARBA00022801"/>
    </source>
</evidence>
<dbReference type="Proteomes" id="UP000243579">
    <property type="component" value="Unassembled WGS sequence"/>
</dbReference>
<dbReference type="STRING" id="1202772.A0A1V9YFD5"/>
<evidence type="ECO:0000259" key="2">
    <source>
        <dbReference type="Pfam" id="PF03959"/>
    </source>
</evidence>
<accession>A0A1V9YFD5</accession>
<dbReference type="PANTHER" id="PTHR48070:SF6">
    <property type="entry name" value="ESTERASE OVCA2"/>
    <property type="match status" value="1"/>
</dbReference>
<sequence>MSSVRLLCLHGMYQRSCTFRAKTAHLGGRGLELAFLDGPVNLVPKVVAASSKHVVDTAGFKAWWDPAVPLTMEDRDAVLAYVGDALSHDGPFDGVLGFSQGAVVASWLCSNYATEALGWTPAMAVFLGGYVDPHDVATVFSRGLTPGVSSFHAYGVNDRVVPAVKSAQLAQLFEAGNTGSVTRHVHQLGHIVPKSPDLLAALDAFLLAADADADADALHQAVHAN</sequence>
<dbReference type="Pfam" id="PF03959">
    <property type="entry name" value="FSH1"/>
    <property type="match status" value="1"/>
</dbReference>
<comment type="caution">
    <text evidence="3">The sequence shown here is derived from an EMBL/GenBank/DDBJ whole genome shotgun (WGS) entry which is preliminary data.</text>
</comment>
<gene>
    <name evidence="3" type="ORF">ACHHYP_13368</name>
</gene>
<keyword evidence="4" id="KW-1185">Reference proteome</keyword>
<protein>
    <recommendedName>
        <fullName evidence="2">Serine hydrolase domain-containing protein</fullName>
    </recommendedName>
</protein>
<dbReference type="InterPro" id="IPR050593">
    <property type="entry name" value="LovG"/>
</dbReference>